<comment type="caution">
    <text evidence="13">The sequence shown here is derived from an EMBL/GenBank/DDBJ whole genome shotgun (WGS) entry which is preliminary data.</text>
</comment>
<dbReference type="InterPro" id="IPR013644">
    <property type="entry name" value="DXP_reductoisomerase_C"/>
</dbReference>
<dbReference type="SUPFAM" id="SSF55347">
    <property type="entry name" value="Glyceraldehyde-3-phosphate dehydrogenase-like, C-terminal domain"/>
    <property type="match status" value="1"/>
</dbReference>
<dbReference type="Pfam" id="PF02670">
    <property type="entry name" value="DXP_reductoisom"/>
    <property type="match status" value="1"/>
</dbReference>
<dbReference type="InterPro" id="IPR003821">
    <property type="entry name" value="DXP_reductoisomerase"/>
</dbReference>
<evidence type="ECO:0000313" key="14">
    <source>
        <dbReference type="Proteomes" id="UP000288096"/>
    </source>
</evidence>
<feature type="binding site" evidence="9">
    <location>
        <position position="212"/>
    </location>
    <ligand>
        <name>1-deoxy-D-xylulose 5-phosphate</name>
        <dbReference type="ChEBI" id="CHEBI:57792"/>
    </ligand>
</feature>
<dbReference type="InterPro" id="IPR013512">
    <property type="entry name" value="DXP_reductoisomerase_N"/>
</dbReference>
<dbReference type="UniPathway" id="UPA00056">
    <property type="reaction ID" value="UER00092"/>
</dbReference>
<feature type="binding site" evidence="9">
    <location>
        <position position="199"/>
    </location>
    <ligand>
        <name>1-deoxy-D-xylulose 5-phosphate</name>
        <dbReference type="ChEBI" id="CHEBI:57792"/>
    </ligand>
</feature>
<dbReference type="PANTHER" id="PTHR30525">
    <property type="entry name" value="1-DEOXY-D-XYLULOSE 5-PHOSPHATE REDUCTOISOMERASE"/>
    <property type="match status" value="1"/>
</dbReference>
<comment type="cofactor">
    <cofactor evidence="9">
        <name>Mg(2+)</name>
        <dbReference type="ChEBI" id="CHEBI:18420"/>
    </cofactor>
    <cofactor evidence="9">
        <name>Mn(2+)</name>
        <dbReference type="ChEBI" id="CHEBI:29035"/>
    </cofactor>
</comment>
<feature type="binding site" evidence="9">
    <location>
        <position position="176"/>
    </location>
    <ligand>
        <name>1-deoxy-D-xylulose 5-phosphate</name>
        <dbReference type="ChEBI" id="CHEBI:57792"/>
    </ligand>
</feature>
<dbReference type="HAMAP" id="MF_00183">
    <property type="entry name" value="DXP_reductoisom"/>
    <property type="match status" value="1"/>
</dbReference>
<feature type="domain" description="1-deoxy-D-xylulose 5-phosphate reductoisomerase C-terminal" evidence="11">
    <location>
        <begin position="146"/>
        <end position="229"/>
    </location>
</feature>
<dbReference type="GO" id="GO:0016853">
    <property type="term" value="F:isomerase activity"/>
    <property type="evidence" value="ECO:0007669"/>
    <property type="project" value="UniProtKB-KW"/>
</dbReference>
<feature type="domain" description="DXP reductoisomerase C-terminal" evidence="12">
    <location>
        <begin position="261"/>
        <end position="377"/>
    </location>
</feature>
<feature type="binding site" evidence="9">
    <location>
        <position position="126"/>
    </location>
    <ligand>
        <name>NADPH</name>
        <dbReference type="ChEBI" id="CHEBI:57783"/>
    </ligand>
</feature>
<feature type="binding site" evidence="9">
    <location>
        <position position="218"/>
    </location>
    <ligand>
        <name>1-deoxy-D-xylulose 5-phosphate</name>
        <dbReference type="ChEBI" id="CHEBI:57792"/>
    </ligand>
</feature>
<keyword evidence="9" id="KW-0460">Magnesium</keyword>
<dbReference type="AlphaFoldDB" id="A0A401FQR1"/>
<dbReference type="EMBL" id="BEXT01000001">
    <property type="protein sequence ID" value="GBC59301.1"/>
    <property type="molecule type" value="Genomic_DNA"/>
</dbReference>
<evidence type="ECO:0000256" key="2">
    <source>
        <dbReference type="ARBA" id="ARBA00006825"/>
    </source>
</evidence>
<dbReference type="Gene3D" id="1.10.1740.10">
    <property type="match status" value="1"/>
</dbReference>
<proteinExistence type="inferred from homology"/>
<evidence type="ECO:0000313" key="13">
    <source>
        <dbReference type="EMBL" id="GBC59301.1"/>
    </source>
</evidence>
<accession>A0A401FQR1</accession>
<feature type="binding site" evidence="9">
    <location>
        <position position="124"/>
    </location>
    <ligand>
        <name>NADPH</name>
        <dbReference type="ChEBI" id="CHEBI:57783"/>
    </ligand>
</feature>
<dbReference type="Pfam" id="PF08436">
    <property type="entry name" value="DXP_redisom_C"/>
    <property type="match status" value="1"/>
</dbReference>
<comment type="pathway">
    <text evidence="1 9">Isoprenoid biosynthesis; isopentenyl diphosphate biosynthesis via DXP pathway; isopentenyl diphosphate from 1-deoxy-D-xylulose 5-phosphate: step 1/6.</text>
</comment>
<dbReference type="PIRSF" id="PIRSF006205">
    <property type="entry name" value="Dxp_reductismrs"/>
    <property type="match status" value="1"/>
</dbReference>
<dbReference type="NCBIfam" id="TIGR00243">
    <property type="entry name" value="Dxr"/>
    <property type="match status" value="1"/>
</dbReference>
<dbReference type="GO" id="GO:0030145">
    <property type="term" value="F:manganese ion binding"/>
    <property type="evidence" value="ECO:0007669"/>
    <property type="project" value="TreeGrafter"/>
</dbReference>
<feature type="binding site" evidence="9">
    <location>
        <position position="39"/>
    </location>
    <ligand>
        <name>NADPH</name>
        <dbReference type="ChEBI" id="CHEBI:57783"/>
    </ligand>
</feature>
<keyword evidence="14" id="KW-1185">Reference proteome</keyword>
<name>A0A401FQR1_9BACT</name>
<evidence type="ECO:0000256" key="7">
    <source>
        <dbReference type="ARBA" id="ARBA00023229"/>
    </source>
</evidence>
<dbReference type="Pfam" id="PF13288">
    <property type="entry name" value="DXPR_C"/>
    <property type="match status" value="1"/>
</dbReference>
<dbReference type="PANTHER" id="PTHR30525:SF0">
    <property type="entry name" value="1-DEOXY-D-XYLULOSE 5-PHOSPHATE REDUCTOISOMERASE, CHLOROPLASTIC"/>
    <property type="match status" value="1"/>
</dbReference>
<feature type="binding site" evidence="9">
    <location>
        <position position="12"/>
    </location>
    <ligand>
        <name>NADPH</name>
        <dbReference type="ChEBI" id="CHEBI:57783"/>
    </ligand>
</feature>
<dbReference type="Proteomes" id="UP000288096">
    <property type="component" value="Unassembled WGS sequence"/>
</dbReference>
<dbReference type="InterPro" id="IPR036169">
    <property type="entry name" value="DXPR_C_sf"/>
</dbReference>
<evidence type="ECO:0000256" key="1">
    <source>
        <dbReference type="ARBA" id="ARBA00005094"/>
    </source>
</evidence>
<keyword evidence="3 9" id="KW-0479">Metal-binding</keyword>
<comment type="caution">
    <text evidence="9">Lacks conserved residue(s) required for the propagation of feature annotation.</text>
</comment>
<dbReference type="FunFam" id="3.40.50.720:FF:000045">
    <property type="entry name" value="1-deoxy-D-xylulose 5-phosphate reductoisomerase"/>
    <property type="match status" value="1"/>
</dbReference>
<evidence type="ECO:0000259" key="11">
    <source>
        <dbReference type="Pfam" id="PF08436"/>
    </source>
</evidence>
<feature type="binding site" evidence="9">
    <location>
        <position position="151"/>
    </location>
    <ligand>
        <name>1-deoxy-D-xylulose 5-phosphate</name>
        <dbReference type="ChEBI" id="CHEBI:57792"/>
    </ligand>
</feature>
<feature type="binding site" evidence="9">
    <location>
        <position position="11"/>
    </location>
    <ligand>
        <name>NADPH</name>
        <dbReference type="ChEBI" id="CHEBI:57783"/>
    </ligand>
</feature>
<evidence type="ECO:0000256" key="5">
    <source>
        <dbReference type="ARBA" id="ARBA00023002"/>
    </source>
</evidence>
<dbReference type="NCBIfam" id="NF009114">
    <property type="entry name" value="PRK12464.1"/>
    <property type="match status" value="1"/>
</dbReference>
<reference evidence="14" key="2">
    <citation type="submission" date="2019-01" db="EMBL/GenBank/DDBJ databases">
        <title>Genome sequence of Desulfonema ishimotonii strain Tokyo 01.</title>
        <authorList>
            <person name="Fukui M."/>
        </authorList>
    </citation>
    <scope>NUCLEOTIDE SEQUENCE [LARGE SCALE GENOMIC DNA]</scope>
    <source>
        <strain evidence="14">Tokyo 01</strain>
    </source>
</reference>
<comment type="function">
    <text evidence="9">Catalyzes the NADPH-dependent rearrangement and reduction of 1-deoxy-D-xylulose-5-phosphate (DXP) to 2-C-methyl-D-erythritol 4-phosphate (MEP).</text>
</comment>
<feature type="binding site" evidence="9">
    <location>
        <position position="152"/>
    </location>
    <ligand>
        <name>1-deoxy-D-xylulose 5-phosphate</name>
        <dbReference type="ChEBI" id="CHEBI:57792"/>
    </ligand>
</feature>
<evidence type="ECO:0000259" key="12">
    <source>
        <dbReference type="Pfam" id="PF13288"/>
    </source>
</evidence>
<protein>
    <recommendedName>
        <fullName evidence="9">1-deoxy-D-xylulose 5-phosphate reductoisomerase</fullName>
        <shortName evidence="9">DXP reductoisomerase</shortName>
        <ecNumber evidence="9">1.1.1.267</ecNumber>
    </recommendedName>
    <alternativeName>
        <fullName evidence="9">1-deoxyxylulose-5-phosphate reductoisomerase</fullName>
    </alternativeName>
    <alternativeName>
        <fullName evidence="9">2-C-methyl-D-erythritol 4-phosphate synthase</fullName>
    </alternativeName>
</protein>
<feature type="binding site" evidence="9">
    <location>
        <position position="221"/>
    </location>
    <ligand>
        <name>Mn(2+)</name>
        <dbReference type="ChEBI" id="CHEBI:29035"/>
    </ligand>
</feature>
<dbReference type="SUPFAM" id="SSF51735">
    <property type="entry name" value="NAD(P)-binding Rossmann-fold domains"/>
    <property type="match status" value="1"/>
</dbReference>
<organism evidence="13 14">
    <name type="scientific">Desulfonema ishimotonii</name>
    <dbReference type="NCBI Taxonomy" id="45657"/>
    <lineage>
        <taxon>Bacteria</taxon>
        <taxon>Pseudomonadati</taxon>
        <taxon>Thermodesulfobacteriota</taxon>
        <taxon>Desulfobacteria</taxon>
        <taxon>Desulfobacterales</taxon>
        <taxon>Desulfococcaceae</taxon>
        <taxon>Desulfonema</taxon>
    </lineage>
</organism>
<feature type="binding site" evidence="9">
    <location>
        <position position="221"/>
    </location>
    <ligand>
        <name>1-deoxy-D-xylulose 5-phosphate</name>
        <dbReference type="ChEBI" id="CHEBI:57792"/>
    </ligand>
</feature>
<dbReference type="SUPFAM" id="SSF69055">
    <property type="entry name" value="1-deoxy-D-xylulose-5-phosphate reductoisomerase, C-terminal domain"/>
    <property type="match status" value="1"/>
</dbReference>
<feature type="binding site" evidence="9">
    <location>
        <position position="150"/>
    </location>
    <ligand>
        <name>Mn(2+)</name>
        <dbReference type="ChEBI" id="CHEBI:29035"/>
    </ligand>
</feature>
<dbReference type="EC" id="1.1.1.267" evidence="9"/>
<reference evidence="14" key="1">
    <citation type="submission" date="2017-11" db="EMBL/GenBank/DDBJ databases">
        <authorList>
            <person name="Watanabe M."/>
            <person name="Kojima H."/>
        </authorList>
    </citation>
    <scope>NUCLEOTIDE SEQUENCE [LARGE SCALE GENOMIC DNA]</scope>
    <source>
        <strain evidence="14">Tokyo 01</strain>
    </source>
</reference>
<feature type="binding site" evidence="9">
    <location>
        <position position="152"/>
    </location>
    <ligand>
        <name>Mn(2+)</name>
        <dbReference type="ChEBI" id="CHEBI:29035"/>
    </ligand>
</feature>
<evidence type="ECO:0000256" key="4">
    <source>
        <dbReference type="ARBA" id="ARBA00022857"/>
    </source>
</evidence>
<feature type="binding site" evidence="9">
    <location>
        <position position="205"/>
    </location>
    <ligand>
        <name>NADPH</name>
        <dbReference type="ChEBI" id="CHEBI:57783"/>
    </ligand>
</feature>
<keyword evidence="4 9" id="KW-0521">NADP</keyword>
<evidence type="ECO:0000256" key="9">
    <source>
        <dbReference type="HAMAP-Rule" id="MF_00183"/>
    </source>
</evidence>
<comment type="catalytic activity">
    <reaction evidence="8">
        <text>2-C-methyl-D-erythritol 4-phosphate + NADP(+) = 1-deoxy-D-xylulose 5-phosphate + NADPH + H(+)</text>
        <dbReference type="Rhea" id="RHEA:13717"/>
        <dbReference type="ChEBI" id="CHEBI:15378"/>
        <dbReference type="ChEBI" id="CHEBI:57783"/>
        <dbReference type="ChEBI" id="CHEBI:57792"/>
        <dbReference type="ChEBI" id="CHEBI:58262"/>
        <dbReference type="ChEBI" id="CHEBI:58349"/>
        <dbReference type="EC" id="1.1.1.267"/>
    </reaction>
    <physiologicalReaction direction="right-to-left" evidence="8">
        <dbReference type="Rhea" id="RHEA:13719"/>
    </physiologicalReaction>
</comment>
<evidence type="ECO:0000256" key="6">
    <source>
        <dbReference type="ARBA" id="ARBA00023211"/>
    </source>
</evidence>
<keyword evidence="6 9" id="KW-0464">Manganese</keyword>
<keyword evidence="13" id="KW-0413">Isomerase</keyword>
<dbReference type="InterPro" id="IPR026877">
    <property type="entry name" value="DXPR_C"/>
</dbReference>
<evidence type="ECO:0000259" key="10">
    <source>
        <dbReference type="Pfam" id="PF02670"/>
    </source>
</evidence>
<comment type="similarity">
    <text evidence="2 9">Belongs to the DXR family.</text>
</comment>
<dbReference type="RefSeq" id="WP_124326822.1">
    <property type="nucleotide sequence ID" value="NZ_BEXT01000001.1"/>
</dbReference>
<dbReference type="GO" id="GO:0030604">
    <property type="term" value="F:1-deoxy-D-xylulose-5-phosphate reductoisomerase activity"/>
    <property type="evidence" value="ECO:0007669"/>
    <property type="project" value="UniProtKB-UniRule"/>
</dbReference>
<feature type="binding site" evidence="9">
    <location>
        <position position="13"/>
    </location>
    <ligand>
        <name>NADPH</name>
        <dbReference type="ChEBI" id="CHEBI:57783"/>
    </ligand>
</feature>
<feature type="binding site" evidence="9">
    <location>
        <position position="217"/>
    </location>
    <ligand>
        <name>1-deoxy-D-xylulose 5-phosphate</name>
        <dbReference type="ChEBI" id="CHEBI:57792"/>
    </ligand>
</feature>
<sequence length="385" mass="41490">MKKHLSILGSTGSIGRNVLNIVAMFPDRFAVAALTAKDNIALLAEQVRRFHPEMAVVYDADRAEALRKLLSDQPDVRIAFGDEGYRSAAGLEAAHMVVGAMMGAAGLKPTLAAIDAGKPIALANKETLVMAGELVMGRAAEKGVDILPVDSEHSAIFQCLSGQRRSDLQKILLTASGGPFLDRAADEFPHIRPEDALKHPNWEMGRKITIDSATLMNKGLEVIEARWLFDVSRADIEVVVHPQSIVHSMVSYRDGSVIAQLGVPDMKGAIAYALSWPERLPLGQPVPDFPGLGALTFRAPDLNRFPCLGLAFEACDAGGTLPAVLNAANEIAVGAFLNRKIVFPGIPDTVRAVMGQHTVIQHPTLSDILEADQWARAQAEDYVNR</sequence>
<feature type="domain" description="1-deoxy-D-xylulose 5-phosphate reductoisomerase N-terminal" evidence="10">
    <location>
        <begin position="5"/>
        <end position="132"/>
    </location>
</feature>
<dbReference type="GO" id="GO:0051484">
    <property type="term" value="P:isopentenyl diphosphate biosynthetic process, methylerythritol 4-phosphate pathway involved in terpenoid biosynthetic process"/>
    <property type="evidence" value="ECO:0007669"/>
    <property type="project" value="UniProtKB-ARBA"/>
</dbReference>
<keyword evidence="7 9" id="KW-0414">Isoprene biosynthesis</keyword>
<dbReference type="InterPro" id="IPR036291">
    <property type="entry name" value="NAD(P)-bd_dom_sf"/>
</dbReference>
<dbReference type="OrthoDB" id="9806546at2"/>
<gene>
    <name evidence="9" type="primary">dxr</name>
    <name evidence="13" type="ORF">DENIS_0238</name>
</gene>
<keyword evidence="5 9" id="KW-0560">Oxidoreductase</keyword>
<evidence type="ECO:0000256" key="3">
    <source>
        <dbReference type="ARBA" id="ARBA00022723"/>
    </source>
</evidence>
<feature type="binding site" evidence="9">
    <location>
        <position position="14"/>
    </location>
    <ligand>
        <name>NADPH</name>
        <dbReference type="ChEBI" id="CHEBI:57783"/>
    </ligand>
</feature>
<dbReference type="GO" id="GO:0070402">
    <property type="term" value="F:NADPH binding"/>
    <property type="evidence" value="ECO:0007669"/>
    <property type="project" value="InterPro"/>
</dbReference>
<feature type="binding site" evidence="9">
    <location>
        <position position="125"/>
    </location>
    <ligand>
        <name>1-deoxy-D-xylulose 5-phosphate</name>
        <dbReference type="ChEBI" id="CHEBI:57792"/>
    </ligand>
</feature>
<dbReference type="Gene3D" id="3.40.50.720">
    <property type="entry name" value="NAD(P)-binding Rossmann-like Domain"/>
    <property type="match status" value="1"/>
</dbReference>
<evidence type="ECO:0000256" key="8">
    <source>
        <dbReference type="ARBA" id="ARBA00048543"/>
    </source>
</evidence>